<keyword evidence="4" id="KW-1185">Reference proteome</keyword>
<evidence type="ECO:0000256" key="1">
    <source>
        <dbReference type="SAM" id="MobiDB-lite"/>
    </source>
</evidence>
<feature type="domain" description="Reverse transcriptase Ty1/copia-type" evidence="2">
    <location>
        <begin position="204"/>
        <end position="293"/>
    </location>
</feature>
<reference evidence="3" key="2">
    <citation type="submission" date="2022-01" db="EMBL/GenBank/DDBJ databases">
        <authorList>
            <person name="Yamashiro T."/>
            <person name="Shiraishi A."/>
            <person name="Satake H."/>
            <person name="Nakayama K."/>
        </authorList>
    </citation>
    <scope>NUCLEOTIDE SEQUENCE</scope>
</reference>
<dbReference type="EMBL" id="BQNB010011983">
    <property type="protein sequence ID" value="GJS97682.1"/>
    <property type="molecule type" value="Genomic_DNA"/>
</dbReference>
<proteinExistence type="predicted"/>
<accession>A0ABQ5A5W6</accession>
<comment type="caution">
    <text evidence="3">The sequence shown here is derived from an EMBL/GenBank/DDBJ whole genome shotgun (WGS) entry which is preliminary data.</text>
</comment>
<evidence type="ECO:0000259" key="2">
    <source>
        <dbReference type="Pfam" id="PF07727"/>
    </source>
</evidence>
<organism evidence="3 4">
    <name type="scientific">Tanacetum coccineum</name>
    <dbReference type="NCBI Taxonomy" id="301880"/>
    <lineage>
        <taxon>Eukaryota</taxon>
        <taxon>Viridiplantae</taxon>
        <taxon>Streptophyta</taxon>
        <taxon>Embryophyta</taxon>
        <taxon>Tracheophyta</taxon>
        <taxon>Spermatophyta</taxon>
        <taxon>Magnoliopsida</taxon>
        <taxon>eudicotyledons</taxon>
        <taxon>Gunneridae</taxon>
        <taxon>Pentapetalae</taxon>
        <taxon>asterids</taxon>
        <taxon>campanulids</taxon>
        <taxon>Asterales</taxon>
        <taxon>Asteraceae</taxon>
        <taxon>Asteroideae</taxon>
        <taxon>Anthemideae</taxon>
        <taxon>Anthemidinae</taxon>
        <taxon>Tanacetum</taxon>
    </lineage>
</organism>
<evidence type="ECO:0000313" key="4">
    <source>
        <dbReference type="Proteomes" id="UP001151760"/>
    </source>
</evidence>
<name>A0ABQ5A5W6_9ASTR</name>
<dbReference type="InterPro" id="IPR013103">
    <property type="entry name" value="RVT_2"/>
</dbReference>
<evidence type="ECO:0000313" key="3">
    <source>
        <dbReference type="EMBL" id="GJS97682.1"/>
    </source>
</evidence>
<protein>
    <submittedName>
        <fullName evidence="3">Retrovirus-related pol polyprotein from transposon TNT 1-94</fullName>
    </submittedName>
</protein>
<dbReference type="Proteomes" id="UP001151760">
    <property type="component" value="Unassembled WGS sequence"/>
</dbReference>
<gene>
    <name evidence="3" type="ORF">Tco_0804650</name>
</gene>
<feature type="region of interest" description="Disordered" evidence="1">
    <location>
        <begin position="105"/>
        <end position="124"/>
    </location>
</feature>
<dbReference type="Pfam" id="PF07727">
    <property type="entry name" value="RVT_2"/>
    <property type="match status" value="1"/>
</dbReference>
<feature type="compositionally biased region" description="Low complexity" evidence="1">
    <location>
        <begin position="114"/>
        <end position="124"/>
    </location>
</feature>
<sequence>METIHVMFDELTTMASKQFSSGPAPQLMTPRTLNSGFVTNPIPQPPYVQPTKNYWDILFQPMFDEFFNPPESVVSLVPTVVARRPTYPTGVKEHIQTAHFDDPFHGILHEDSTSQESSSNVQSTNTPFELLGKWTKNHPLANVIGNPSRPVSTRKQLQTDATWCYFDAFITSVEPKNFKETMLESSWIEAMQEEIHEFEGLQEDINFEESFAPVARIEAIRIFIANAANKNMTIYQMDVKTTFLNGELHEVVNVSQPEGFVDQDNRNHVYSLKKALYDLKQAPRATEYQLAYIFTKDLPRERFNFLIDKLGMKSMSLETLKSLEEEEEE</sequence>
<reference evidence="3" key="1">
    <citation type="journal article" date="2022" name="Int. J. Mol. Sci.">
        <title>Draft Genome of Tanacetum Coccineum: Genomic Comparison of Closely Related Tanacetum-Family Plants.</title>
        <authorList>
            <person name="Yamashiro T."/>
            <person name="Shiraishi A."/>
            <person name="Nakayama K."/>
            <person name="Satake H."/>
        </authorList>
    </citation>
    <scope>NUCLEOTIDE SEQUENCE</scope>
</reference>